<feature type="region of interest" description="Disordered" evidence="1">
    <location>
        <begin position="1"/>
        <end position="123"/>
    </location>
</feature>
<keyword evidence="2" id="KW-0812">Transmembrane</keyword>
<accession>A0A841IX10</accession>
<organism evidence="3 4">
    <name type="scientific">Nocardiopsis algeriensis</name>
    <dbReference type="NCBI Taxonomy" id="1478215"/>
    <lineage>
        <taxon>Bacteria</taxon>
        <taxon>Bacillati</taxon>
        <taxon>Actinomycetota</taxon>
        <taxon>Actinomycetes</taxon>
        <taxon>Streptosporangiales</taxon>
        <taxon>Nocardiopsidaceae</taxon>
        <taxon>Nocardiopsis</taxon>
    </lineage>
</organism>
<proteinExistence type="predicted"/>
<dbReference type="EMBL" id="JACHJO010000012">
    <property type="protein sequence ID" value="MBB6121816.1"/>
    <property type="molecule type" value="Genomic_DNA"/>
</dbReference>
<evidence type="ECO:0000256" key="2">
    <source>
        <dbReference type="SAM" id="Phobius"/>
    </source>
</evidence>
<keyword evidence="4" id="KW-1185">Reference proteome</keyword>
<evidence type="ECO:0000313" key="4">
    <source>
        <dbReference type="Proteomes" id="UP000536604"/>
    </source>
</evidence>
<sequence length="261" mass="28110">MSATLSRQGLRLDTKAPAALSGDRAARTLTPPAATEPPDTAAATTTAELRRVFDAPRGRRFARPGARTAAQSAAQSDRTGVRPAASRLASRPASQPGYRPSGSSANPTATAPEAQSPQAARHGHIPLVCLGRTPRERALLAQMPDDPRVRRRLIHGELPAWMDNVTFEAELVEPPDLRPRKAPAPGPGDGPPSEPVRIPRPRREQKPAPPLPRRSGRRRSDWPPRPASHRKPRKRRTGLTLAGYVLASAFGALGHHLYGLL</sequence>
<reference evidence="3 4" key="1">
    <citation type="submission" date="2020-08" db="EMBL/GenBank/DDBJ databases">
        <title>Genomic Encyclopedia of Type Strains, Phase III (KMG-III): the genomes of soil and plant-associated and newly described type strains.</title>
        <authorList>
            <person name="Whitman W."/>
        </authorList>
    </citation>
    <scope>NUCLEOTIDE SEQUENCE [LARGE SCALE GENOMIC DNA]</scope>
    <source>
        <strain evidence="3 4">CECT 8712</strain>
    </source>
</reference>
<feature type="transmembrane region" description="Helical" evidence="2">
    <location>
        <begin position="238"/>
        <end position="258"/>
    </location>
</feature>
<evidence type="ECO:0000313" key="3">
    <source>
        <dbReference type="EMBL" id="MBB6121816.1"/>
    </source>
</evidence>
<feature type="compositionally biased region" description="Low complexity" evidence="1">
    <location>
        <begin position="82"/>
        <end position="96"/>
    </location>
</feature>
<keyword evidence="2" id="KW-0472">Membrane</keyword>
<name>A0A841IX10_9ACTN</name>
<dbReference type="AlphaFoldDB" id="A0A841IX10"/>
<feature type="region of interest" description="Disordered" evidence="1">
    <location>
        <begin position="173"/>
        <end position="236"/>
    </location>
</feature>
<keyword evidence="2" id="KW-1133">Transmembrane helix</keyword>
<feature type="compositionally biased region" description="Polar residues" evidence="1">
    <location>
        <begin position="101"/>
        <end position="118"/>
    </location>
</feature>
<comment type="caution">
    <text evidence="3">The sequence shown here is derived from an EMBL/GenBank/DDBJ whole genome shotgun (WGS) entry which is preliminary data.</text>
</comment>
<dbReference type="Proteomes" id="UP000536604">
    <property type="component" value="Unassembled WGS sequence"/>
</dbReference>
<dbReference type="RefSeq" id="WP_184293265.1">
    <property type="nucleotide sequence ID" value="NZ_JACHJO010000012.1"/>
</dbReference>
<feature type="compositionally biased region" description="Basic and acidic residues" evidence="1">
    <location>
        <begin position="48"/>
        <end position="57"/>
    </location>
</feature>
<evidence type="ECO:0000256" key="1">
    <source>
        <dbReference type="SAM" id="MobiDB-lite"/>
    </source>
</evidence>
<feature type="compositionally biased region" description="Pro residues" evidence="1">
    <location>
        <begin position="182"/>
        <end position="194"/>
    </location>
</feature>
<protein>
    <submittedName>
        <fullName evidence="3">Uncharacterized protein</fullName>
    </submittedName>
</protein>
<gene>
    <name evidence="3" type="ORF">FHS13_003795</name>
</gene>
<feature type="compositionally biased region" description="Basic residues" evidence="1">
    <location>
        <begin position="227"/>
        <end position="236"/>
    </location>
</feature>
<feature type="compositionally biased region" description="Low complexity" evidence="1">
    <location>
        <begin position="27"/>
        <end position="47"/>
    </location>
</feature>